<dbReference type="EMBL" id="CP090978">
    <property type="protein sequence ID" value="UJF32904.1"/>
    <property type="molecule type" value="Genomic_DNA"/>
</dbReference>
<organism evidence="1 2">
    <name type="scientific">Paenibacillus hexagrammi</name>
    <dbReference type="NCBI Taxonomy" id="2908839"/>
    <lineage>
        <taxon>Bacteria</taxon>
        <taxon>Bacillati</taxon>
        <taxon>Bacillota</taxon>
        <taxon>Bacilli</taxon>
        <taxon>Bacillales</taxon>
        <taxon>Paenibacillaceae</taxon>
        <taxon>Paenibacillus</taxon>
    </lineage>
</organism>
<dbReference type="RefSeq" id="WP_235119247.1">
    <property type="nucleotide sequence ID" value="NZ_CP090978.1"/>
</dbReference>
<evidence type="ECO:0000313" key="2">
    <source>
        <dbReference type="Proteomes" id="UP001649230"/>
    </source>
</evidence>
<evidence type="ECO:0000313" key="1">
    <source>
        <dbReference type="EMBL" id="UJF32904.1"/>
    </source>
</evidence>
<name>A0ABY3SI41_9BACL</name>
<gene>
    <name evidence="1" type="ORF">L0M14_25560</name>
</gene>
<dbReference type="Proteomes" id="UP001649230">
    <property type="component" value="Chromosome"/>
</dbReference>
<reference evidence="1 2" key="1">
    <citation type="journal article" date="2024" name="Int. J. Syst. Evol. Microbiol.">
        <title>Paenibacillus hexagrammi sp. nov., a novel bacterium isolated from the gut content of Hexagrammos agrammus.</title>
        <authorList>
            <person name="Jung H.K."/>
            <person name="Kim D.G."/>
            <person name="Zin H."/>
            <person name="Park J."/>
            <person name="Jung H."/>
            <person name="Kim Y.O."/>
            <person name="Kong H.J."/>
            <person name="Kim J.W."/>
            <person name="Kim Y.S."/>
        </authorList>
    </citation>
    <scope>NUCLEOTIDE SEQUENCE [LARGE SCALE GENOMIC DNA]</scope>
    <source>
        <strain evidence="1 2">YPD9-1</strain>
    </source>
</reference>
<sequence length="52" mass="6167">MKSWDLHQALKMEKYEYLNGAAADYLLKMQHFTDWLRYYNSVRLVGPGKKTG</sequence>
<keyword evidence="2" id="KW-1185">Reference proteome</keyword>
<evidence type="ECO:0008006" key="3">
    <source>
        <dbReference type="Google" id="ProtNLM"/>
    </source>
</evidence>
<accession>A0ABY3SI41</accession>
<protein>
    <recommendedName>
        <fullName evidence="3">Integrase catalytic domain-containing protein</fullName>
    </recommendedName>
</protein>
<proteinExistence type="predicted"/>